<dbReference type="SUPFAM" id="SSF47336">
    <property type="entry name" value="ACP-like"/>
    <property type="match status" value="1"/>
</dbReference>
<dbReference type="EMBL" id="JAAGBB010000031">
    <property type="protein sequence ID" value="MBR0667180.1"/>
    <property type="molecule type" value="Genomic_DNA"/>
</dbReference>
<comment type="caution">
    <text evidence="1">The sequence shown here is derived from an EMBL/GenBank/DDBJ whole genome shotgun (WGS) entry which is preliminary data.</text>
</comment>
<evidence type="ECO:0000313" key="1">
    <source>
        <dbReference type="EMBL" id="MBR0667180.1"/>
    </source>
</evidence>
<reference evidence="2" key="1">
    <citation type="journal article" date="2021" name="Syst. Appl. Microbiol.">
        <title>Roseomonas hellenica sp. nov., isolated from roots of wild-growing Alkanna tinctoria.</title>
        <authorList>
            <person name="Rat A."/>
            <person name="Naranjo H.D."/>
            <person name="Lebbe L."/>
            <person name="Cnockaert M."/>
            <person name="Krigas N."/>
            <person name="Grigoriadou K."/>
            <person name="Maloupa E."/>
            <person name="Willems A."/>
        </authorList>
    </citation>
    <scope>NUCLEOTIDE SEQUENCE [LARGE SCALE GENOMIC DNA]</scope>
    <source>
        <strain evidence="2">LMG 31523</strain>
    </source>
</reference>
<dbReference type="InterPro" id="IPR036736">
    <property type="entry name" value="ACP-like_sf"/>
</dbReference>
<dbReference type="Proteomes" id="UP001196870">
    <property type="component" value="Unassembled WGS sequence"/>
</dbReference>
<evidence type="ECO:0008006" key="3">
    <source>
        <dbReference type="Google" id="ProtNLM"/>
    </source>
</evidence>
<name>A0ABS5F3R2_9PROT</name>
<gene>
    <name evidence="1" type="ORF">GXW71_22665</name>
</gene>
<evidence type="ECO:0000313" key="2">
    <source>
        <dbReference type="Proteomes" id="UP001196870"/>
    </source>
</evidence>
<accession>A0ABS5F3R2</accession>
<keyword evidence="2" id="KW-1185">Reference proteome</keyword>
<dbReference type="RefSeq" id="WP_211854960.1">
    <property type="nucleotide sequence ID" value="NZ_JAAGBB010000031.1"/>
</dbReference>
<organism evidence="1 2">
    <name type="scientific">Plastoroseomonas hellenica</name>
    <dbReference type="NCBI Taxonomy" id="2687306"/>
    <lineage>
        <taxon>Bacteria</taxon>
        <taxon>Pseudomonadati</taxon>
        <taxon>Pseudomonadota</taxon>
        <taxon>Alphaproteobacteria</taxon>
        <taxon>Acetobacterales</taxon>
        <taxon>Acetobacteraceae</taxon>
        <taxon>Plastoroseomonas</taxon>
    </lineage>
</organism>
<protein>
    <recommendedName>
        <fullName evidence="3">Carrier domain-containing protein</fullName>
    </recommendedName>
</protein>
<proteinExistence type="predicted"/>
<dbReference type="Gene3D" id="1.10.1200.10">
    <property type="entry name" value="ACP-like"/>
    <property type="match status" value="1"/>
</dbReference>
<sequence>MMQVDAASLREEDGVETMAIWDSLRVITLASMIEFHYDIVLANADIENLTSVQRVRDVVARYAQS</sequence>